<sequence>MFSVVEVLRGTSSLETTPPLVARERSEREGGARGGGWRKVRLASLTPSQARAGEHLVATLSGT</sequence>
<comment type="caution">
    <text evidence="2">The sequence shown here is derived from an EMBL/GenBank/DDBJ whole genome shotgun (WGS) entry which is preliminary data.</text>
</comment>
<gene>
    <name evidence="2" type="ORF">HMPREF0063_10965</name>
</gene>
<feature type="compositionally biased region" description="Basic and acidic residues" evidence="1">
    <location>
        <begin position="22"/>
        <end position="31"/>
    </location>
</feature>
<dbReference type="HOGENOM" id="CLU_2875645_0_0_11"/>
<dbReference type="AlphaFoldDB" id="E2SAH5"/>
<proteinExistence type="predicted"/>
<dbReference type="Proteomes" id="UP000003111">
    <property type="component" value="Unassembled WGS sequence"/>
</dbReference>
<organism evidence="2 3">
    <name type="scientific">Aeromicrobium marinum DSM 15272</name>
    <dbReference type="NCBI Taxonomy" id="585531"/>
    <lineage>
        <taxon>Bacteria</taxon>
        <taxon>Bacillati</taxon>
        <taxon>Actinomycetota</taxon>
        <taxon>Actinomycetes</taxon>
        <taxon>Propionibacteriales</taxon>
        <taxon>Nocardioidaceae</taxon>
        <taxon>Aeromicrobium</taxon>
    </lineage>
</organism>
<accession>E2SAH5</accession>
<evidence type="ECO:0000256" key="1">
    <source>
        <dbReference type="SAM" id="MobiDB-lite"/>
    </source>
</evidence>
<dbReference type="EMBL" id="ACLF03000003">
    <property type="protein sequence ID" value="EFQ84249.1"/>
    <property type="molecule type" value="Genomic_DNA"/>
</dbReference>
<reference evidence="2" key="1">
    <citation type="submission" date="2010-08" db="EMBL/GenBank/DDBJ databases">
        <authorList>
            <person name="Muzny D."/>
            <person name="Qin X."/>
            <person name="Buhay C."/>
            <person name="Dugan-Rocha S."/>
            <person name="Ding Y."/>
            <person name="Chen G."/>
            <person name="Hawes A."/>
            <person name="Holder M."/>
            <person name="Jhangiani S."/>
            <person name="Johnson A."/>
            <person name="Khan Z."/>
            <person name="Li Z."/>
            <person name="Liu W."/>
            <person name="Liu X."/>
            <person name="Perez L."/>
            <person name="Shen H."/>
            <person name="Wang Q."/>
            <person name="Watt J."/>
            <person name="Xi L."/>
            <person name="Xin Y."/>
            <person name="Zhou J."/>
            <person name="Deng J."/>
            <person name="Jiang H."/>
            <person name="Liu Y."/>
            <person name="Qu J."/>
            <person name="Song X.-Z."/>
            <person name="Zhang L."/>
            <person name="Villasana D."/>
            <person name="Johnson A."/>
            <person name="Liu J."/>
            <person name="Liyanage D."/>
            <person name="Lorensuhewa L."/>
            <person name="Robinson T."/>
            <person name="Song A."/>
            <person name="Song B.-B."/>
            <person name="Dinh H."/>
            <person name="Thornton R."/>
            <person name="Coyle M."/>
            <person name="Francisco L."/>
            <person name="Jackson L."/>
            <person name="Javaid M."/>
            <person name="Korchina V."/>
            <person name="Kovar C."/>
            <person name="Mata R."/>
            <person name="Mathew T."/>
            <person name="Ngo R."/>
            <person name="Nguyen L."/>
            <person name="Nguyen N."/>
            <person name="Okwuonu G."/>
            <person name="Ongeri F."/>
            <person name="Pham C."/>
            <person name="Simmons D."/>
            <person name="Wilczek-Boney K."/>
            <person name="Hale W."/>
            <person name="Jakkamsetti A."/>
            <person name="Pham P."/>
            <person name="Ruth R."/>
            <person name="San Lucas F."/>
            <person name="Warren J."/>
            <person name="Zhang J."/>
            <person name="Zhao Z."/>
            <person name="Zhou C."/>
            <person name="Zhu D."/>
            <person name="Lee S."/>
            <person name="Bess C."/>
            <person name="Blankenburg K."/>
            <person name="Forbes L."/>
            <person name="Fu Q."/>
            <person name="Gubbala S."/>
            <person name="Hirani K."/>
            <person name="Jayaseelan J.C."/>
            <person name="Lara F."/>
            <person name="Munidasa M."/>
            <person name="Palculict T."/>
            <person name="Patil S."/>
            <person name="Pu L.-L."/>
            <person name="Saada N."/>
            <person name="Tang L."/>
            <person name="Weissenberger G."/>
            <person name="Zhu Y."/>
            <person name="Hemphill L."/>
            <person name="Shang Y."/>
            <person name="Youmans B."/>
            <person name="Ayvaz T."/>
            <person name="Ross M."/>
            <person name="Santibanez J."/>
            <person name="Aqrawi P."/>
            <person name="Gross S."/>
            <person name="Joshi V."/>
            <person name="Fowler G."/>
            <person name="Nazareth L."/>
            <person name="Reid J."/>
            <person name="Worley K."/>
            <person name="Petrosino J."/>
            <person name="Highlander S."/>
            <person name="Gibbs R."/>
        </authorList>
    </citation>
    <scope>NUCLEOTIDE SEQUENCE [LARGE SCALE GENOMIC DNA]</scope>
    <source>
        <strain evidence="2">DSM 15272</strain>
    </source>
</reference>
<protein>
    <submittedName>
        <fullName evidence="2">Uncharacterized protein</fullName>
    </submittedName>
</protein>
<keyword evidence="3" id="KW-1185">Reference proteome</keyword>
<feature type="region of interest" description="Disordered" evidence="1">
    <location>
        <begin position="1"/>
        <end position="39"/>
    </location>
</feature>
<evidence type="ECO:0000313" key="3">
    <source>
        <dbReference type="Proteomes" id="UP000003111"/>
    </source>
</evidence>
<evidence type="ECO:0000313" key="2">
    <source>
        <dbReference type="EMBL" id="EFQ84249.1"/>
    </source>
</evidence>
<name>E2SAH5_9ACTN</name>